<name>A0AAW1SJ79_9CHLO</name>
<feature type="compositionally biased region" description="Low complexity" evidence="6">
    <location>
        <begin position="295"/>
        <end position="313"/>
    </location>
</feature>
<feature type="region of interest" description="Disordered" evidence="6">
    <location>
        <begin position="539"/>
        <end position="594"/>
    </location>
</feature>
<comment type="similarity">
    <text evidence="2">Belongs to the 4-toluene sulfonate uptake permease (TSUP) (TC 2.A.102) family.</text>
</comment>
<feature type="region of interest" description="Disordered" evidence="6">
    <location>
        <begin position="294"/>
        <end position="313"/>
    </location>
</feature>
<evidence type="ECO:0000256" key="4">
    <source>
        <dbReference type="ARBA" id="ARBA00022989"/>
    </source>
</evidence>
<reference evidence="8 9" key="1">
    <citation type="journal article" date="2024" name="Nat. Commun.">
        <title>Phylogenomics reveals the evolutionary origins of lichenization in chlorophyte algae.</title>
        <authorList>
            <person name="Puginier C."/>
            <person name="Libourel C."/>
            <person name="Otte J."/>
            <person name="Skaloud P."/>
            <person name="Haon M."/>
            <person name="Grisel S."/>
            <person name="Petersen M."/>
            <person name="Berrin J.G."/>
            <person name="Delaux P.M."/>
            <person name="Dal Grande F."/>
            <person name="Keller J."/>
        </authorList>
    </citation>
    <scope>NUCLEOTIDE SEQUENCE [LARGE SCALE GENOMIC DNA]</scope>
    <source>
        <strain evidence="8 9">SAG 245.80</strain>
    </source>
</reference>
<dbReference type="GO" id="GO:0031464">
    <property type="term" value="C:Cul4A-RING E3 ubiquitin ligase complex"/>
    <property type="evidence" value="ECO:0007669"/>
    <property type="project" value="TreeGrafter"/>
</dbReference>
<dbReference type="InterPro" id="IPR002781">
    <property type="entry name" value="TM_pro_TauE-like"/>
</dbReference>
<dbReference type="Pfam" id="PF01925">
    <property type="entry name" value="TauE"/>
    <property type="match status" value="1"/>
</dbReference>
<evidence type="ECO:0000256" key="2">
    <source>
        <dbReference type="ARBA" id="ARBA00009142"/>
    </source>
</evidence>
<organism evidence="8 9">
    <name type="scientific">Elliptochloris bilobata</name>
    <dbReference type="NCBI Taxonomy" id="381761"/>
    <lineage>
        <taxon>Eukaryota</taxon>
        <taxon>Viridiplantae</taxon>
        <taxon>Chlorophyta</taxon>
        <taxon>core chlorophytes</taxon>
        <taxon>Trebouxiophyceae</taxon>
        <taxon>Trebouxiophyceae incertae sedis</taxon>
        <taxon>Elliptochloris clade</taxon>
        <taxon>Elliptochloris</taxon>
    </lineage>
</organism>
<feature type="transmembrane region" description="Helical" evidence="7">
    <location>
        <begin position="319"/>
        <end position="344"/>
    </location>
</feature>
<evidence type="ECO:0008006" key="10">
    <source>
        <dbReference type="Google" id="ProtNLM"/>
    </source>
</evidence>
<feature type="transmembrane region" description="Helical" evidence="7">
    <location>
        <begin position="356"/>
        <end position="378"/>
    </location>
</feature>
<accession>A0AAW1SJ79</accession>
<sequence length="594" mass="61059">MMCGQRVASIFALGGAAAVIYLAVGGHTSSAALNYAFQGRGLTAGQNQPKFLASPRRDFYFDEFTLRDYLTAVLAFVVSALANAAGVGGGAFFVPLFQVVLGLTIKEATVLSQAAIAGGALSGSLFSLFRGHPDDARALLDFRMALVLMPVLLLGTSVGVMLNRTFPDWTLTLLLTLLLVFLTSRVLQRGLRLYCAESADRGKAGGPAAEEPPTDPPACNGAAGERAGSAAALAAVWAAFAGAQAAKSLVERCSLAFAGLFLAQAAVCVGFTAAVIWRTCAGAASGAARDEERPLLGGAAPGDPAHAGSPGRARGAGPLVHCAAVTLIGGMAAGLVGLGGGMILGPLLLELGTHPVSAAATSGLLVLGSSGSAVLEFGLDRRVDVWCAGFYAALCAAASLTGTLVVGRAVRASGRASIVAFILAAVLGGGGLLTAASGVARVIEMVHSGNVDGLLSASDSAARAKVLRCQRWPTTPGEDAPGTGRRRFPEEVLCTREMPCPEERAGPFEMKTTEQAYREFPAAVRSSYPLYVRTAGPQEPLGELEKRAEGGGPDTRARRRPAFVDHMGAARPRLHHAETPEALQQEVAQRKGGC</sequence>
<evidence type="ECO:0000256" key="1">
    <source>
        <dbReference type="ARBA" id="ARBA00004141"/>
    </source>
</evidence>
<feature type="transmembrane region" description="Helical" evidence="7">
    <location>
        <begin position="109"/>
        <end position="130"/>
    </location>
</feature>
<feature type="transmembrane region" description="Helical" evidence="7">
    <location>
        <begin position="7"/>
        <end position="24"/>
    </location>
</feature>
<feature type="compositionally biased region" description="Low complexity" evidence="6">
    <location>
        <begin position="206"/>
        <end position="223"/>
    </location>
</feature>
<feature type="transmembrane region" description="Helical" evidence="7">
    <location>
        <begin position="385"/>
        <end position="406"/>
    </location>
</feature>
<feature type="transmembrane region" description="Helical" evidence="7">
    <location>
        <begin position="169"/>
        <end position="187"/>
    </location>
</feature>
<dbReference type="GO" id="GO:0016567">
    <property type="term" value="P:protein ubiquitination"/>
    <property type="evidence" value="ECO:0007669"/>
    <property type="project" value="TreeGrafter"/>
</dbReference>
<protein>
    <recommendedName>
        <fullName evidence="10">Sulfite exporter TauE/SafE family protein</fullName>
    </recommendedName>
</protein>
<dbReference type="PANTHER" id="PTHR14255:SF3">
    <property type="entry name" value="SULFITE EXPORTER TAUE_SAFE FAMILY PROTEIN 5-RELATED"/>
    <property type="match status" value="1"/>
</dbReference>
<feature type="transmembrane region" description="Helical" evidence="7">
    <location>
        <begin position="69"/>
        <end position="97"/>
    </location>
</feature>
<dbReference type="EMBL" id="JALJOU010000001">
    <property type="protein sequence ID" value="KAK9846325.1"/>
    <property type="molecule type" value="Genomic_DNA"/>
</dbReference>
<keyword evidence="9" id="KW-1185">Reference proteome</keyword>
<keyword evidence="5 7" id="KW-0472">Membrane</keyword>
<dbReference type="Proteomes" id="UP001445335">
    <property type="component" value="Unassembled WGS sequence"/>
</dbReference>
<comment type="subcellular location">
    <subcellularLocation>
        <location evidence="1">Membrane</location>
        <topology evidence="1">Multi-pass membrane protein</topology>
    </subcellularLocation>
</comment>
<evidence type="ECO:0000256" key="5">
    <source>
        <dbReference type="ARBA" id="ARBA00023136"/>
    </source>
</evidence>
<comment type="caution">
    <text evidence="8">The sequence shown here is derived from an EMBL/GenBank/DDBJ whole genome shotgun (WGS) entry which is preliminary data.</text>
</comment>
<feature type="region of interest" description="Disordered" evidence="6">
    <location>
        <begin position="201"/>
        <end position="223"/>
    </location>
</feature>
<dbReference type="GO" id="GO:0016020">
    <property type="term" value="C:membrane"/>
    <property type="evidence" value="ECO:0007669"/>
    <property type="project" value="UniProtKB-SubCell"/>
</dbReference>
<evidence type="ECO:0000256" key="6">
    <source>
        <dbReference type="SAM" id="MobiDB-lite"/>
    </source>
</evidence>
<feature type="transmembrane region" description="Helical" evidence="7">
    <location>
        <begin position="418"/>
        <end position="440"/>
    </location>
</feature>
<dbReference type="PANTHER" id="PTHR14255">
    <property type="entry name" value="CEREBLON"/>
    <property type="match status" value="1"/>
</dbReference>
<evidence type="ECO:0000313" key="8">
    <source>
        <dbReference type="EMBL" id="KAK9846325.1"/>
    </source>
</evidence>
<feature type="transmembrane region" description="Helical" evidence="7">
    <location>
        <begin position="142"/>
        <end position="162"/>
    </location>
</feature>
<gene>
    <name evidence="8" type="ORF">WJX81_001511</name>
</gene>
<proteinExistence type="inferred from homology"/>
<evidence type="ECO:0000256" key="3">
    <source>
        <dbReference type="ARBA" id="ARBA00022692"/>
    </source>
</evidence>
<keyword evidence="3 7" id="KW-0812">Transmembrane</keyword>
<keyword evidence="4 7" id="KW-1133">Transmembrane helix</keyword>
<evidence type="ECO:0000256" key="7">
    <source>
        <dbReference type="SAM" id="Phobius"/>
    </source>
</evidence>
<dbReference type="AlphaFoldDB" id="A0AAW1SJ79"/>
<evidence type="ECO:0000313" key="9">
    <source>
        <dbReference type="Proteomes" id="UP001445335"/>
    </source>
</evidence>
<feature type="transmembrane region" description="Helical" evidence="7">
    <location>
        <begin position="255"/>
        <end position="277"/>
    </location>
</feature>